<comment type="caution">
    <text evidence="5">The sequence shown here is derived from an EMBL/GenBank/DDBJ whole genome shotgun (WGS) entry which is preliminary data.</text>
</comment>
<dbReference type="PANTHER" id="PTHR11908">
    <property type="entry name" value="XANTHINE DEHYDROGENASE"/>
    <property type="match status" value="1"/>
</dbReference>
<protein>
    <submittedName>
        <fullName evidence="5">Molybdopterin-dependent oxidoreductase</fullName>
    </submittedName>
</protein>
<dbReference type="GO" id="GO:0005506">
    <property type="term" value="F:iron ion binding"/>
    <property type="evidence" value="ECO:0007669"/>
    <property type="project" value="InterPro"/>
</dbReference>
<gene>
    <name evidence="5" type="ORF">HQ497_00645</name>
</gene>
<evidence type="ECO:0000259" key="3">
    <source>
        <dbReference type="Pfam" id="PF02738"/>
    </source>
</evidence>
<comment type="similarity">
    <text evidence="1">Belongs to the xanthine dehydrogenase family.</text>
</comment>
<evidence type="ECO:0000259" key="4">
    <source>
        <dbReference type="Pfam" id="PF20256"/>
    </source>
</evidence>
<accession>A0A972VT91</accession>
<proteinExistence type="inferred from homology"/>
<evidence type="ECO:0000256" key="1">
    <source>
        <dbReference type="ARBA" id="ARBA00006849"/>
    </source>
</evidence>
<name>A0A972VT91_9GAMM</name>
<feature type="non-terminal residue" evidence="5">
    <location>
        <position position="1"/>
    </location>
</feature>
<dbReference type="InterPro" id="IPR016208">
    <property type="entry name" value="Ald_Oxase/xanthine_DH-like"/>
</dbReference>
<dbReference type="EMBL" id="JABMOJ010000025">
    <property type="protein sequence ID" value="NQV63845.1"/>
    <property type="molecule type" value="Genomic_DNA"/>
</dbReference>
<dbReference type="InterPro" id="IPR008274">
    <property type="entry name" value="AldOxase/xan_DH_MoCoBD1"/>
</dbReference>
<dbReference type="InterPro" id="IPR037165">
    <property type="entry name" value="AldOxase/xan_DH_Mopterin-bd_sf"/>
</dbReference>
<evidence type="ECO:0000256" key="2">
    <source>
        <dbReference type="ARBA" id="ARBA00022505"/>
    </source>
</evidence>
<dbReference type="InterPro" id="IPR046867">
    <property type="entry name" value="AldOxase/xan_DH_MoCoBD2"/>
</dbReference>
<feature type="domain" description="Aldehyde oxidase/xanthine dehydrogenase first molybdopterin binding" evidence="3">
    <location>
        <begin position="54"/>
        <end position="289"/>
    </location>
</feature>
<dbReference type="Gene3D" id="3.30.365.10">
    <property type="entry name" value="Aldehyde oxidase/xanthine dehydrogenase, molybdopterin binding domain"/>
    <property type="match status" value="4"/>
</dbReference>
<keyword evidence="2" id="KW-0500">Molybdenum</keyword>
<dbReference type="Pfam" id="PF02738">
    <property type="entry name" value="MoCoBD_1"/>
    <property type="match status" value="1"/>
</dbReference>
<dbReference type="SUPFAM" id="SSF56003">
    <property type="entry name" value="Molybdenum cofactor-binding domain"/>
    <property type="match status" value="1"/>
</dbReference>
<feature type="domain" description="Aldehyde oxidase/xanthine dehydrogenase second molybdopterin binding" evidence="4">
    <location>
        <begin position="323"/>
        <end position="570"/>
    </location>
</feature>
<dbReference type="AlphaFoldDB" id="A0A972VT91"/>
<dbReference type="PANTHER" id="PTHR11908:SF132">
    <property type="entry name" value="ALDEHYDE OXIDASE 1-RELATED"/>
    <property type="match status" value="1"/>
</dbReference>
<sequence>AKTAAIAEQALALIDIEYEVLKPVMDVREAMAAGAPILHPDMFTQGLAEKPTTASNVATRLEYKMGDIDAGFKEAEVVVEREFYTPTAHQGYIEPHACTVRFEKDGQSMIWCSTQGHFDVRASTAKLLAMDLGKLKVIASEIGGGFGGKTTVYLEPVALILSRKSGRPVKMIMDRDEVFKATGPGSATRSWVKIGSRKDGTITAMQGRLAYEAGAFKGSPVMMGCMTAFTPYAVANMYIEGFDVVVNKAKVAAYRAPGAPQAEFAVEMLVNELAVKLGRDPIDLRLQNAAKEGTQTIYGPKFKRVGLVECLEAARDSKHYQQALAKNQGRGVAAGFWFNVGGQSSVHINMNPDGTGTIVEGSPDIGGSRASMQMMAAEAMGIEPGRLKPIIGDTENVAFSAGTGGSRTTFATGMAVIEAAEDVVAQMKQRAASMWNVTAEQVEWVDGVALNTAGEDRLSLAEICASADRTGGQISGRGNINARGAGPSFAVHLCDVAVDKETGKVDVVRYTAVQDAGKAIHPKYVEGQYQGGAVQGIGWALNEEYIYSADGLLENAGFLDYRIPVASDLPMIDAIIVEVPNKFHPYGVRGVGESGIIPPLAAVGYAVENAIGVPVTDLPLSPPRVFNLIQGKG</sequence>
<dbReference type="GO" id="GO:0016491">
    <property type="term" value="F:oxidoreductase activity"/>
    <property type="evidence" value="ECO:0007669"/>
    <property type="project" value="InterPro"/>
</dbReference>
<organism evidence="5 6">
    <name type="scientific">SAR86 cluster bacterium</name>
    <dbReference type="NCBI Taxonomy" id="2030880"/>
    <lineage>
        <taxon>Bacteria</taxon>
        <taxon>Pseudomonadati</taxon>
        <taxon>Pseudomonadota</taxon>
        <taxon>Gammaproteobacteria</taxon>
        <taxon>SAR86 cluster</taxon>
    </lineage>
</organism>
<evidence type="ECO:0000313" key="6">
    <source>
        <dbReference type="Proteomes" id="UP000754644"/>
    </source>
</evidence>
<dbReference type="Pfam" id="PF20256">
    <property type="entry name" value="MoCoBD_2"/>
    <property type="match status" value="1"/>
</dbReference>
<dbReference type="Proteomes" id="UP000754644">
    <property type="component" value="Unassembled WGS sequence"/>
</dbReference>
<reference evidence="5" key="1">
    <citation type="submission" date="2020-05" db="EMBL/GenBank/DDBJ databases">
        <title>Sulfur intermediates as new biogeochemical hubs in an aquatic model microbial ecosystem.</title>
        <authorList>
            <person name="Vigneron A."/>
        </authorList>
    </citation>
    <scope>NUCLEOTIDE SEQUENCE</scope>
    <source>
        <strain evidence="5">Bin.250</strain>
    </source>
</reference>
<evidence type="ECO:0000313" key="5">
    <source>
        <dbReference type="EMBL" id="NQV63845.1"/>
    </source>
</evidence>